<sequence length="163" mass="18146">MSTLIVYGTKYGFTGKCAKALENELNGKVDIINLQSESIKDLSGYEKIIIGGPIYAGQLRKNVKQFCVDNLNMLLSKKVGLYISCSMTGDDAIKQIKNAFPEALYKRAVIKDYLGGEVNLEKARFFDRLIIKMVSKSDDSTPNRNNGICMDNVKRFADAINNC</sequence>
<evidence type="ECO:0000313" key="2">
    <source>
        <dbReference type="EMBL" id="QUH27846.1"/>
    </source>
</evidence>
<evidence type="ECO:0000259" key="1">
    <source>
        <dbReference type="Pfam" id="PF12724"/>
    </source>
</evidence>
<dbReference type="InterPro" id="IPR029039">
    <property type="entry name" value="Flavoprotein-like_sf"/>
</dbReference>
<dbReference type="InterPro" id="IPR052200">
    <property type="entry name" value="Protoporphyrinogen_IX_DH"/>
</dbReference>
<dbReference type="AlphaFoldDB" id="A0A8J8M7M4"/>
<accession>A0A8J8M7M4</accession>
<dbReference type="RefSeq" id="WP_212692146.1">
    <property type="nucleotide sequence ID" value="NZ_CP058561.1"/>
</dbReference>
<dbReference type="Gene3D" id="3.40.50.360">
    <property type="match status" value="1"/>
</dbReference>
<dbReference type="PANTHER" id="PTHR38030:SF2">
    <property type="entry name" value="PROTOPORPHYRINOGEN IX DEHYDROGENASE [QUINONE]"/>
    <property type="match status" value="1"/>
</dbReference>
<dbReference type="EMBL" id="CP058561">
    <property type="protein sequence ID" value="QUH27846.1"/>
    <property type="molecule type" value="Genomic_DNA"/>
</dbReference>
<dbReference type="GO" id="GO:0006783">
    <property type="term" value="P:heme biosynthetic process"/>
    <property type="evidence" value="ECO:0007669"/>
    <property type="project" value="TreeGrafter"/>
</dbReference>
<dbReference type="SUPFAM" id="SSF52218">
    <property type="entry name" value="Flavoproteins"/>
    <property type="match status" value="1"/>
</dbReference>
<dbReference type="Pfam" id="PF12724">
    <property type="entry name" value="Flavodoxin_5"/>
    <property type="match status" value="1"/>
</dbReference>
<dbReference type="GO" id="GO:0010181">
    <property type="term" value="F:FMN binding"/>
    <property type="evidence" value="ECO:0007669"/>
    <property type="project" value="TreeGrafter"/>
</dbReference>
<gene>
    <name evidence="2" type="ORF">HYG85_02505</name>
</gene>
<name>A0A8J8M7M4_9FIRM</name>
<feature type="domain" description="Flavodoxin" evidence="1">
    <location>
        <begin position="4"/>
        <end position="140"/>
    </location>
</feature>
<dbReference type="KEGG" id="vgu:HYG85_02505"/>
<proteinExistence type="predicted"/>
<evidence type="ECO:0000313" key="3">
    <source>
        <dbReference type="Proteomes" id="UP000677305"/>
    </source>
</evidence>
<dbReference type="PANTHER" id="PTHR38030">
    <property type="entry name" value="PROTOPORPHYRINOGEN IX DEHYDROGENASE [MENAQUINONE]"/>
    <property type="match status" value="1"/>
</dbReference>
<dbReference type="Proteomes" id="UP000677305">
    <property type="component" value="Chromosome"/>
</dbReference>
<protein>
    <submittedName>
        <fullName evidence="2">Flavodoxin domain-containing protein</fullName>
    </submittedName>
</protein>
<keyword evidence="3" id="KW-1185">Reference proteome</keyword>
<dbReference type="InterPro" id="IPR026816">
    <property type="entry name" value="Flavodoxin_dom"/>
</dbReference>
<reference evidence="2 3" key="1">
    <citation type="submission" date="2020-07" db="EMBL/GenBank/DDBJ databases">
        <title>Vallitalea guaymasensis genome.</title>
        <authorList>
            <person name="Postec A."/>
        </authorList>
    </citation>
    <scope>NUCLEOTIDE SEQUENCE [LARGE SCALE GENOMIC DNA]</scope>
    <source>
        <strain evidence="2 3">Ra1766G1</strain>
    </source>
</reference>
<organism evidence="2 3">
    <name type="scientific">Vallitalea guaymasensis</name>
    <dbReference type="NCBI Taxonomy" id="1185412"/>
    <lineage>
        <taxon>Bacteria</taxon>
        <taxon>Bacillati</taxon>
        <taxon>Bacillota</taxon>
        <taxon>Clostridia</taxon>
        <taxon>Lachnospirales</taxon>
        <taxon>Vallitaleaceae</taxon>
        <taxon>Vallitalea</taxon>
    </lineage>
</organism>
<dbReference type="GO" id="GO:0070819">
    <property type="term" value="F:menaquinone-dependent protoporphyrinogen oxidase activity"/>
    <property type="evidence" value="ECO:0007669"/>
    <property type="project" value="TreeGrafter"/>
</dbReference>